<dbReference type="InterPro" id="IPR047795">
    <property type="entry name" value="Put_SteA-like"/>
</dbReference>
<feature type="domain" description="SteA-like C-terminal" evidence="7">
    <location>
        <begin position="330"/>
        <end position="380"/>
    </location>
</feature>
<accession>A0ABY4CHU0</accession>
<keyword evidence="5" id="KW-1133">Transmembrane helix</keyword>
<evidence type="ECO:0000256" key="4">
    <source>
        <dbReference type="ARBA" id="ARBA00022840"/>
    </source>
</evidence>
<evidence type="ECO:0000313" key="8">
    <source>
        <dbReference type="EMBL" id="UOF89919.1"/>
    </source>
</evidence>
<dbReference type="Pfam" id="PF04263">
    <property type="entry name" value="TPK_catalytic"/>
    <property type="match status" value="1"/>
</dbReference>
<evidence type="ECO:0000256" key="5">
    <source>
        <dbReference type="SAM" id="Phobius"/>
    </source>
</evidence>
<keyword evidence="5" id="KW-0472">Membrane</keyword>
<reference evidence="8" key="1">
    <citation type="submission" date="2021-12" db="EMBL/GenBank/DDBJ databases">
        <title>Alicyclobacillaceae gen. nov., sp. nov., isolated from chalcocite enrichment system.</title>
        <authorList>
            <person name="Jiang Z."/>
        </authorList>
    </citation>
    <scope>NUCLEOTIDE SEQUENCE</scope>
    <source>
        <strain evidence="8">MYW30-H2</strain>
    </source>
</reference>
<evidence type="ECO:0000313" key="9">
    <source>
        <dbReference type="Proteomes" id="UP000830167"/>
    </source>
</evidence>
<proteinExistence type="predicted"/>
<keyword evidence="5" id="KW-0812">Transmembrane</keyword>
<evidence type="ECO:0000256" key="1">
    <source>
        <dbReference type="ARBA" id="ARBA00022679"/>
    </source>
</evidence>
<keyword evidence="1" id="KW-0808">Transferase</keyword>
<keyword evidence="3" id="KW-0418">Kinase</keyword>
<dbReference type="Proteomes" id="UP000830167">
    <property type="component" value="Chromosome"/>
</dbReference>
<feature type="domain" description="Thiamin pyrophosphokinase catalytic" evidence="6">
    <location>
        <begin position="201"/>
        <end position="246"/>
    </location>
</feature>
<name>A0ABY4CHU0_9BACL</name>
<gene>
    <name evidence="8" type="primary">steA</name>
    <name evidence="8" type="ORF">LSG31_18925</name>
</gene>
<evidence type="ECO:0000256" key="3">
    <source>
        <dbReference type="ARBA" id="ARBA00022777"/>
    </source>
</evidence>
<dbReference type="NCBIfam" id="NF040608">
    <property type="entry name" value="division_SteA"/>
    <property type="match status" value="1"/>
</dbReference>
<sequence>MKRKRRLSDDRWLKGVARVDRRTKQVVKRMMPGEIAVIDHQDIDLLAAESLILARAKLIVNQADSMTGGFANQGPMALLKAGIPIVDCCGPNVFENIQEGQQIWVDGDKVGIGTQVICQGRRLDIATISQKMQYAEQHLQEALNDFIENTFRYVETEKGMFFGQLEFPTLAVSMEGKHVLVIARGKNYREDVLAILSYIREQRPVIIAVDGGADALLEIGLRPHAIIGDMDSVSDQALELVQERVVHAYADGRSPGLERLQRMGLSAHVCNAPGTSEDIAMLLADHAGASLIVAVGTHTNMLDFYEKGRKGMASTLLTRLRIGGKLIDAKGVSQLYRTRLGIKPVLFVCAASMLPLGILSWVNPVARQVFHMFLLQVRLILP</sequence>
<keyword evidence="9" id="KW-1185">Reference proteome</keyword>
<dbReference type="SUPFAM" id="SSF63999">
    <property type="entry name" value="Thiamin pyrophosphokinase, catalytic domain"/>
    <property type="match status" value="1"/>
</dbReference>
<dbReference type="InterPro" id="IPR022215">
    <property type="entry name" value="SteA-like_C"/>
</dbReference>
<evidence type="ECO:0000256" key="2">
    <source>
        <dbReference type="ARBA" id="ARBA00022741"/>
    </source>
</evidence>
<organism evidence="8 9">
    <name type="scientific">Fodinisporobacter ferrooxydans</name>
    <dbReference type="NCBI Taxonomy" id="2901836"/>
    <lineage>
        <taxon>Bacteria</taxon>
        <taxon>Bacillati</taxon>
        <taxon>Bacillota</taxon>
        <taxon>Bacilli</taxon>
        <taxon>Bacillales</taxon>
        <taxon>Alicyclobacillaceae</taxon>
        <taxon>Fodinisporobacter</taxon>
    </lineage>
</organism>
<evidence type="ECO:0000259" key="7">
    <source>
        <dbReference type="Pfam" id="PF12555"/>
    </source>
</evidence>
<dbReference type="Gene3D" id="3.40.50.10240">
    <property type="entry name" value="Thiamin pyrophosphokinase, catalytic domain"/>
    <property type="match status" value="1"/>
</dbReference>
<dbReference type="InterPro" id="IPR036759">
    <property type="entry name" value="TPK_catalytic_sf"/>
</dbReference>
<keyword evidence="4" id="KW-0067">ATP-binding</keyword>
<evidence type="ECO:0000259" key="6">
    <source>
        <dbReference type="Pfam" id="PF04263"/>
    </source>
</evidence>
<feature type="transmembrane region" description="Helical" evidence="5">
    <location>
        <begin position="345"/>
        <end position="362"/>
    </location>
</feature>
<dbReference type="EMBL" id="CP089291">
    <property type="protein sequence ID" value="UOF89919.1"/>
    <property type="molecule type" value="Genomic_DNA"/>
</dbReference>
<dbReference type="RefSeq" id="WP_347436615.1">
    <property type="nucleotide sequence ID" value="NZ_CP089291.1"/>
</dbReference>
<dbReference type="Pfam" id="PF12555">
    <property type="entry name" value="SteA-like_C"/>
    <property type="match status" value="1"/>
</dbReference>
<protein>
    <submittedName>
        <fullName evidence="8">Cytokinetic ring protein SteA</fullName>
    </submittedName>
</protein>
<dbReference type="InterPro" id="IPR007371">
    <property type="entry name" value="TPK_catalytic"/>
</dbReference>
<keyword evidence="2" id="KW-0547">Nucleotide-binding</keyword>